<evidence type="ECO:0000313" key="2">
    <source>
        <dbReference type="Proteomes" id="UP000198942"/>
    </source>
</evidence>
<sequence length="31" mass="3582">MRWLCDGETAGTLNKFNNPLIEIAELKLIDY</sequence>
<gene>
    <name evidence="1" type="ORF">SAMN05192574_11987</name>
</gene>
<evidence type="ECO:0000313" key="1">
    <source>
        <dbReference type="EMBL" id="SEP03140.1"/>
    </source>
</evidence>
<dbReference type="Proteomes" id="UP000198942">
    <property type="component" value="Unassembled WGS sequence"/>
</dbReference>
<protein>
    <submittedName>
        <fullName evidence="1">Uncharacterized protein</fullName>
    </submittedName>
</protein>
<proteinExistence type="predicted"/>
<reference evidence="2" key="1">
    <citation type="submission" date="2016-10" db="EMBL/GenBank/DDBJ databases">
        <authorList>
            <person name="Varghese N."/>
            <person name="Submissions S."/>
        </authorList>
    </citation>
    <scope>NUCLEOTIDE SEQUENCE [LARGE SCALE GENOMIC DNA]</scope>
    <source>
        <strain evidence="2">Gh-48</strain>
    </source>
</reference>
<dbReference type="EMBL" id="FOCL01000019">
    <property type="protein sequence ID" value="SEP03140.1"/>
    <property type="molecule type" value="Genomic_DNA"/>
</dbReference>
<accession>A0A1H8UIT9</accession>
<organism evidence="1 2">
    <name type="scientific">Mucilaginibacter gossypiicola</name>
    <dbReference type="NCBI Taxonomy" id="551995"/>
    <lineage>
        <taxon>Bacteria</taxon>
        <taxon>Pseudomonadati</taxon>
        <taxon>Bacteroidota</taxon>
        <taxon>Sphingobacteriia</taxon>
        <taxon>Sphingobacteriales</taxon>
        <taxon>Sphingobacteriaceae</taxon>
        <taxon>Mucilaginibacter</taxon>
    </lineage>
</organism>
<keyword evidence="2" id="KW-1185">Reference proteome</keyword>
<name>A0A1H8UIT9_9SPHI</name>
<dbReference type="AlphaFoldDB" id="A0A1H8UIT9"/>